<dbReference type="Pfam" id="PF07293">
    <property type="entry name" value="DUF1450"/>
    <property type="match status" value="1"/>
</dbReference>
<dbReference type="RefSeq" id="WP_379320596.1">
    <property type="nucleotide sequence ID" value="NZ_JBHTLM010000014.1"/>
</dbReference>
<proteinExistence type="predicted"/>
<name>A0ABW3S028_9BACL</name>
<keyword evidence="2" id="KW-1185">Reference proteome</keyword>
<dbReference type="EMBL" id="JBHTLM010000014">
    <property type="protein sequence ID" value="MFD1178153.1"/>
    <property type="molecule type" value="Genomic_DNA"/>
</dbReference>
<accession>A0ABW3S028</accession>
<dbReference type="Proteomes" id="UP001597262">
    <property type="component" value="Unassembled WGS sequence"/>
</dbReference>
<gene>
    <name evidence="1" type="ORF">ACFQ3W_17830</name>
</gene>
<evidence type="ECO:0000313" key="1">
    <source>
        <dbReference type="EMBL" id="MFD1178153.1"/>
    </source>
</evidence>
<sequence>MTIIIEFCVNNTCFGTHEVVKKIQQTYDCEVYEYGCLTNCGVCYMVPYVLVDGEHVEAETPALLYERVVQKIEELPR</sequence>
<comment type="caution">
    <text evidence="1">The sequence shown here is derived from an EMBL/GenBank/DDBJ whole genome shotgun (WGS) entry which is preliminary data.</text>
</comment>
<protein>
    <submittedName>
        <fullName evidence="1">YuzB family protein</fullName>
    </submittedName>
</protein>
<evidence type="ECO:0000313" key="2">
    <source>
        <dbReference type="Proteomes" id="UP001597262"/>
    </source>
</evidence>
<reference evidence="2" key="1">
    <citation type="journal article" date="2019" name="Int. J. Syst. Evol. Microbiol.">
        <title>The Global Catalogue of Microorganisms (GCM) 10K type strain sequencing project: providing services to taxonomists for standard genome sequencing and annotation.</title>
        <authorList>
            <consortium name="The Broad Institute Genomics Platform"/>
            <consortium name="The Broad Institute Genome Sequencing Center for Infectious Disease"/>
            <person name="Wu L."/>
            <person name="Ma J."/>
        </authorList>
    </citation>
    <scope>NUCLEOTIDE SEQUENCE [LARGE SCALE GENOMIC DNA]</scope>
    <source>
        <strain evidence="2">CCUG 59189</strain>
    </source>
</reference>
<dbReference type="InterPro" id="IPR009910">
    <property type="entry name" value="DUF1450"/>
</dbReference>
<organism evidence="1 2">
    <name type="scientific">Paenibacillus puldeungensis</name>
    <dbReference type="NCBI Taxonomy" id="696536"/>
    <lineage>
        <taxon>Bacteria</taxon>
        <taxon>Bacillati</taxon>
        <taxon>Bacillota</taxon>
        <taxon>Bacilli</taxon>
        <taxon>Bacillales</taxon>
        <taxon>Paenibacillaceae</taxon>
        <taxon>Paenibacillus</taxon>
    </lineage>
</organism>